<dbReference type="InterPro" id="IPR035906">
    <property type="entry name" value="MetI-like_sf"/>
</dbReference>
<dbReference type="PANTHER" id="PTHR43470">
    <property type="entry name" value="PHOSPHATE TRANSPORT SYSTEM PERMEASE PROTEIN PSTA-RELATED"/>
    <property type="match status" value="1"/>
</dbReference>
<comment type="similarity">
    <text evidence="2 9">Belongs to the binding-protein-dependent transport system permease family. CysTW subfamily.</text>
</comment>
<protein>
    <recommendedName>
        <fullName evidence="3 9">Phosphate transport system permease protein PstA</fullName>
    </recommendedName>
</protein>
<accession>A0A831SSY6</accession>
<comment type="subcellular location">
    <subcellularLocation>
        <location evidence="1 9">Cell membrane</location>
        <topology evidence="1 9">Multi-pass membrane protein</topology>
    </subcellularLocation>
</comment>
<feature type="transmembrane region" description="Helical" evidence="9">
    <location>
        <begin position="12"/>
        <end position="36"/>
    </location>
</feature>
<feature type="transmembrane region" description="Helical" evidence="9">
    <location>
        <begin position="268"/>
        <end position="285"/>
    </location>
</feature>
<feature type="domain" description="ABC transmembrane type-1" evidence="10">
    <location>
        <begin position="223"/>
        <end position="439"/>
    </location>
</feature>
<feature type="transmembrane region" description="Helical" evidence="9">
    <location>
        <begin position="338"/>
        <end position="359"/>
    </location>
</feature>
<gene>
    <name evidence="11" type="primary">pstA</name>
    <name evidence="11" type="ORF">ENN50_02285</name>
</gene>
<evidence type="ECO:0000256" key="9">
    <source>
        <dbReference type="RuleBase" id="RU363043"/>
    </source>
</evidence>
<evidence type="ECO:0000256" key="5">
    <source>
        <dbReference type="ARBA" id="ARBA00022475"/>
    </source>
</evidence>
<dbReference type="Proteomes" id="UP000886335">
    <property type="component" value="Unassembled WGS sequence"/>
</dbReference>
<dbReference type="PANTHER" id="PTHR43470:SF3">
    <property type="entry name" value="PHOSPHATE TRANSPORT SYSTEM PERMEASE PROTEIN PSTA-RELATED"/>
    <property type="match status" value="1"/>
</dbReference>
<reference evidence="11" key="1">
    <citation type="journal article" date="2020" name="mSystems">
        <title>Genome- and Community-Level Interaction Insights into Carbon Utilization and Element Cycling Functions of Hydrothermarchaeota in Hydrothermal Sediment.</title>
        <authorList>
            <person name="Zhou Z."/>
            <person name="Liu Y."/>
            <person name="Xu W."/>
            <person name="Pan J."/>
            <person name="Luo Z.H."/>
            <person name="Li M."/>
        </authorList>
    </citation>
    <scope>NUCLEOTIDE SEQUENCE [LARGE SCALE GENOMIC DNA]</scope>
    <source>
        <strain evidence="11">SpSt-1181</strain>
    </source>
</reference>
<dbReference type="InterPro" id="IPR000515">
    <property type="entry name" value="MetI-like"/>
</dbReference>
<evidence type="ECO:0000313" key="11">
    <source>
        <dbReference type="EMBL" id="HED30523.1"/>
    </source>
</evidence>
<organism evidence="11">
    <name type="scientific">Prosthecochloris aestuarii</name>
    <dbReference type="NCBI Taxonomy" id="1102"/>
    <lineage>
        <taxon>Bacteria</taxon>
        <taxon>Pseudomonadati</taxon>
        <taxon>Chlorobiota</taxon>
        <taxon>Chlorobiia</taxon>
        <taxon>Chlorobiales</taxon>
        <taxon>Chlorobiaceae</taxon>
        <taxon>Prosthecochloris</taxon>
    </lineage>
</organism>
<feature type="transmembrane region" description="Helical" evidence="9">
    <location>
        <begin position="416"/>
        <end position="438"/>
    </location>
</feature>
<evidence type="ECO:0000256" key="1">
    <source>
        <dbReference type="ARBA" id="ARBA00004651"/>
    </source>
</evidence>
<dbReference type="GO" id="GO:0005886">
    <property type="term" value="C:plasma membrane"/>
    <property type="evidence" value="ECO:0007669"/>
    <property type="project" value="UniProtKB-SubCell"/>
</dbReference>
<dbReference type="Pfam" id="PF00528">
    <property type="entry name" value="BPD_transp_1"/>
    <property type="match status" value="1"/>
</dbReference>
<dbReference type="GO" id="GO:0035435">
    <property type="term" value="P:phosphate ion transmembrane transport"/>
    <property type="evidence" value="ECO:0007669"/>
    <property type="project" value="InterPro"/>
</dbReference>
<proteinExistence type="inferred from homology"/>
<dbReference type="EMBL" id="DSBW01000053">
    <property type="protein sequence ID" value="HED30523.1"/>
    <property type="molecule type" value="Genomic_DNA"/>
</dbReference>
<evidence type="ECO:0000256" key="6">
    <source>
        <dbReference type="ARBA" id="ARBA00022692"/>
    </source>
</evidence>
<comment type="caution">
    <text evidence="11">The sequence shown here is derived from an EMBL/GenBank/DDBJ whole genome shotgun (WGS) entry which is preliminary data.</text>
</comment>
<evidence type="ECO:0000256" key="4">
    <source>
        <dbReference type="ARBA" id="ARBA00022448"/>
    </source>
</evidence>
<dbReference type="NCBIfam" id="TIGR00974">
    <property type="entry name" value="3a0107s02c"/>
    <property type="match status" value="1"/>
</dbReference>
<dbReference type="Gene3D" id="1.10.3720.10">
    <property type="entry name" value="MetI-like"/>
    <property type="match status" value="1"/>
</dbReference>
<feature type="transmembrane region" description="Helical" evidence="9">
    <location>
        <begin position="371"/>
        <end position="396"/>
    </location>
</feature>
<dbReference type="CDD" id="cd06261">
    <property type="entry name" value="TM_PBP2"/>
    <property type="match status" value="1"/>
</dbReference>
<keyword evidence="6 9" id="KW-0812">Transmembrane</keyword>
<feature type="transmembrane region" description="Helical" evidence="9">
    <location>
        <begin position="227"/>
        <end position="248"/>
    </location>
</feature>
<keyword evidence="5 9" id="KW-1003">Cell membrane</keyword>
<dbReference type="PROSITE" id="PS50928">
    <property type="entry name" value="ABC_TM1"/>
    <property type="match status" value="1"/>
</dbReference>
<evidence type="ECO:0000256" key="8">
    <source>
        <dbReference type="ARBA" id="ARBA00023136"/>
    </source>
</evidence>
<dbReference type="SUPFAM" id="SSF161098">
    <property type="entry name" value="MetI-like"/>
    <property type="match status" value="1"/>
</dbReference>
<name>A0A831SSY6_PROAE</name>
<keyword evidence="7 9" id="KW-1133">Transmembrane helix</keyword>
<evidence type="ECO:0000256" key="7">
    <source>
        <dbReference type="ARBA" id="ARBA00022989"/>
    </source>
</evidence>
<sequence>MNLGTRKILDRSFTAVGLTSIVLMALALLVVLVPIISGGIKALFFEATIEHRVLMYNEFGRGDSAELQEEQDRASAARQPVYDMLAAFEEELQGMEAGERRNFRSKLNQVRDVLHELLGPLPGDPEPILLRFQYGDTRWEQAEESLHKLLFVTKWDYSNPDVMATQYFEPRVTEFEGTSLEPLFAYVENHIEEMLLPEPVFYWGFITDRSLDAHIFGGVWAEIQGTFYLAVGAMLFAFPLGVVAAIYFTEYAKENFLTSMLRSANSTLAGVPSIVFGLFGLAFFINTMKVSESKSVLAGSLTLAIMVLPTIIRAAEEAILAVPRTYREASLGLGATKWRTIVTVILPAALPGIITGGIISLGRAAGETAPIIFTAAVSVGATIGLADVLTAPTPALSWNIYNLASEHEAANEIRHVQYGMVMALISIVLLLNMSAIMLRARISKKLKG</sequence>
<dbReference type="GO" id="GO:0005315">
    <property type="term" value="F:phosphate transmembrane transporter activity"/>
    <property type="evidence" value="ECO:0007669"/>
    <property type="project" value="InterPro"/>
</dbReference>
<evidence type="ECO:0000256" key="3">
    <source>
        <dbReference type="ARBA" id="ARBA00016864"/>
    </source>
</evidence>
<keyword evidence="8 9" id="KW-0472">Membrane</keyword>
<evidence type="ECO:0000259" key="10">
    <source>
        <dbReference type="PROSITE" id="PS50928"/>
    </source>
</evidence>
<evidence type="ECO:0000256" key="2">
    <source>
        <dbReference type="ARBA" id="ARBA00007069"/>
    </source>
</evidence>
<dbReference type="AlphaFoldDB" id="A0A831SSY6"/>
<dbReference type="InterPro" id="IPR005672">
    <property type="entry name" value="Phosphate_PstA"/>
</dbReference>
<keyword evidence="4" id="KW-0813">Transport</keyword>